<evidence type="ECO:0000256" key="3">
    <source>
        <dbReference type="ARBA" id="ARBA00023163"/>
    </source>
</evidence>
<name>A0ABP7KI71_9MICO</name>
<accession>A0ABP7KI71</accession>
<dbReference type="InterPro" id="IPR000792">
    <property type="entry name" value="Tscrpt_reg_LuxR_C"/>
</dbReference>
<dbReference type="SUPFAM" id="SSF46894">
    <property type="entry name" value="C-terminal effector domain of the bipartite response regulators"/>
    <property type="match status" value="1"/>
</dbReference>
<comment type="caution">
    <text evidence="5">The sequence shown here is derived from an EMBL/GenBank/DDBJ whole genome shotgun (WGS) entry which is preliminary data.</text>
</comment>
<evidence type="ECO:0000256" key="1">
    <source>
        <dbReference type="ARBA" id="ARBA00023015"/>
    </source>
</evidence>
<keyword evidence="1" id="KW-0805">Transcription regulation</keyword>
<evidence type="ECO:0000313" key="6">
    <source>
        <dbReference type="Proteomes" id="UP001501803"/>
    </source>
</evidence>
<feature type="domain" description="HTH luxR-type" evidence="4">
    <location>
        <begin position="821"/>
        <end position="886"/>
    </location>
</feature>
<protein>
    <recommendedName>
        <fullName evidence="4">HTH luxR-type domain-containing protein</fullName>
    </recommendedName>
</protein>
<evidence type="ECO:0000256" key="2">
    <source>
        <dbReference type="ARBA" id="ARBA00023125"/>
    </source>
</evidence>
<keyword evidence="2" id="KW-0238">DNA-binding</keyword>
<dbReference type="InterPro" id="IPR016032">
    <property type="entry name" value="Sig_transdc_resp-reg_C-effctor"/>
</dbReference>
<proteinExistence type="predicted"/>
<reference evidence="6" key="1">
    <citation type="journal article" date="2019" name="Int. J. Syst. Evol. Microbiol.">
        <title>The Global Catalogue of Microorganisms (GCM) 10K type strain sequencing project: providing services to taxonomists for standard genome sequencing and annotation.</title>
        <authorList>
            <consortium name="The Broad Institute Genomics Platform"/>
            <consortium name="The Broad Institute Genome Sequencing Center for Infectious Disease"/>
            <person name="Wu L."/>
            <person name="Ma J."/>
        </authorList>
    </citation>
    <scope>NUCLEOTIDE SEQUENCE [LARGE SCALE GENOMIC DNA]</scope>
    <source>
        <strain evidence="6">JCM 17021</strain>
    </source>
</reference>
<keyword evidence="3" id="KW-0804">Transcription</keyword>
<keyword evidence="6" id="KW-1185">Reference proteome</keyword>
<dbReference type="PROSITE" id="PS50043">
    <property type="entry name" value="HTH_LUXR_2"/>
    <property type="match status" value="1"/>
</dbReference>
<dbReference type="InterPro" id="IPR027417">
    <property type="entry name" value="P-loop_NTPase"/>
</dbReference>
<evidence type="ECO:0000313" key="5">
    <source>
        <dbReference type="EMBL" id="GAA3878258.1"/>
    </source>
</evidence>
<dbReference type="Pfam" id="PF25873">
    <property type="entry name" value="WHD_MalT"/>
    <property type="match status" value="1"/>
</dbReference>
<dbReference type="Proteomes" id="UP001501803">
    <property type="component" value="Unassembled WGS sequence"/>
</dbReference>
<dbReference type="EMBL" id="BAABCN010000004">
    <property type="protein sequence ID" value="GAA3878258.1"/>
    <property type="molecule type" value="Genomic_DNA"/>
</dbReference>
<dbReference type="InterPro" id="IPR059106">
    <property type="entry name" value="WHD_MalT"/>
</dbReference>
<dbReference type="SMART" id="SM00421">
    <property type="entry name" value="HTH_LUXR"/>
    <property type="match status" value="1"/>
</dbReference>
<gene>
    <name evidence="5" type="ORF">GCM10022381_20840</name>
</gene>
<dbReference type="InterPro" id="IPR036388">
    <property type="entry name" value="WH-like_DNA-bd_sf"/>
</dbReference>
<dbReference type="Gene3D" id="1.10.10.10">
    <property type="entry name" value="Winged helix-like DNA-binding domain superfamily/Winged helix DNA-binding domain"/>
    <property type="match status" value="1"/>
</dbReference>
<dbReference type="SUPFAM" id="SSF52540">
    <property type="entry name" value="P-loop containing nucleoside triphosphate hydrolases"/>
    <property type="match status" value="1"/>
</dbReference>
<sequence length="888" mass="96827">MPKTRPYRVNESIVLAVPRPPHLVQARPRLTLTSNRSVVTEVWASAGAGKTTLLSLWAQDVLASGETVAWVGLTPGDGPRPSLSSLVRESVRRGALHTLDEGKPDAGSASAVTELNAHADTGAIDIVSHAGEPLTLIFDDLHQIKSHTDSAWLLSLIQEKQPSVRIILAGRYPPSTLAKRSLMPDSVEYRSRDLAFTREEAREFFTVRSGALDEVELDAACTRTGGWAAALALLAGWMRGAESPQRLPRNFSGDHRAIADYLVSEVLDQLSAGDREFLLTTSVVDSVTLPFAVFLTGHDDAGDILDQLENHTSLVSHRDDGESVYTYHPTLLSYLRAELRRRDFGGFTRSVSAASQWYRRHGRADLALELCLRSDHTGDLLEALNDAGVPLVFDGQAELVVRALGALDRARLHSTTTHVLNALVSAPYFPDQVRVDHHLAAAAPTIETAPIAVRLIFATLAVLRAQTPDVATAKQALERVEADVPSDEDAEGVAGGLAYDAVLFSRLARAVCFEADADFEGALGVLHDAVESSRFSSHPWLHLILLEAASTVAARQGRWPESSSLHEEMATLSSAEGQPTNLVEAHVQFAVSAREFERLDSDHLEAQLDDLIAALPFDLAPGVMIPARALRFLHQLDAHEHPRTTIDDLDRLLRAHAHSHPNTLALCSFRYVAAMLHLHDRHQAKLAVDLVTDELGDASLESALAVAQYNSSAGRQSKVEGTLEEALGSSRQIWNGTTPVYGWILLADWAELSGRTTRADSLIVKALEIAELMQTRRPFVAEEQRGVRLLEARVGRLGSHDDFARSITDAAALLAPPSQPRSPDAAYFTPKEREILRELPRHQSVSEIAAKQQLSPNTIKTHMRSIYQKLGVSGRADAVEQAEAHGLL</sequence>
<dbReference type="PANTHER" id="PTHR44688">
    <property type="entry name" value="DNA-BINDING TRANSCRIPTIONAL ACTIVATOR DEVR_DOSR"/>
    <property type="match status" value="1"/>
</dbReference>
<evidence type="ECO:0000259" key="4">
    <source>
        <dbReference type="PROSITE" id="PS50043"/>
    </source>
</evidence>
<dbReference type="PANTHER" id="PTHR44688:SF16">
    <property type="entry name" value="DNA-BINDING TRANSCRIPTIONAL ACTIVATOR DEVR_DOSR"/>
    <property type="match status" value="1"/>
</dbReference>
<dbReference type="Pfam" id="PF00196">
    <property type="entry name" value="GerE"/>
    <property type="match status" value="1"/>
</dbReference>
<dbReference type="CDD" id="cd06170">
    <property type="entry name" value="LuxR_C_like"/>
    <property type="match status" value="1"/>
</dbReference>
<dbReference type="RefSeq" id="WP_345065897.1">
    <property type="nucleotide sequence ID" value="NZ_BAABCN010000004.1"/>
</dbReference>
<organism evidence="5 6">
    <name type="scientific">Leifsonia kafniensis</name>
    <dbReference type="NCBI Taxonomy" id="475957"/>
    <lineage>
        <taxon>Bacteria</taxon>
        <taxon>Bacillati</taxon>
        <taxon>Actinomycetota</taxon>
        <taxon>Actinomycetes</taxon>
        <taxon>Micrococcales</taxon>
        <taxon>Microbacteriaceae</taxon>
        <taxon>Leifsonia</taxon>
    </lineage>
</organism>